<dbReference type="EMBL" id="LBUT01000003">
    <property type="protein sequence ID" value="KKQ71393.1"/>
    <property type="molecule type" value="Genomic_DNA"/>
</dbReference>
<feature type="domain" description="Glycosyl transferase family 1" evidence="2">
    <location>
        <begin position="216"/>
        <end position="377"/>
    </location>
</feature>
<evidence type="ECO:0000256" key="1">
    <source>
        <dbReference type="ARBA" id="ARBA00022679"/>
    </source>
</evidence>
<dbReference type="Gene3D" id="3.40.50.2000">
    <property type="entry name" value="Glycogen Phosphorylase B"/>
    <property type="match status" value="2"/>
</dbReference>
<dbReference type="AlphaFoldDB" id="A0A0G0JV29"/>
<organism evidence="3 4">
    <name type="scientific">Candidatus Shapirobacteria bacterium GW2011_GWE2_38_30</name>
    <dbReference type="NCBI Taxonomy" id="1618490"/>
    <lineage>
        <taxon>Bacteria</taxon>
        <taxon>Candidatus Shapironibacteriota</taxon>
    </lineage>
</organism>
<accession>A0A0G0JV29</accession>
<dbReference type="STRING" id="1618490.US90_C0003G0036"/>
<dbReference type="PANTHER" id="PTHR46401">
    <property type="entry name" value="GLYCOSYLTRANSFERASE WBBK-RELATED"/>
    <property type="match status" value="1"/>
</dbReference>
<name>A0A0G0JV29_9BACT</name>
<dbReference type="InterPro" id="IPR001296">
    <property type="entry name" value="Glyco_trans_1"/>
</dbReference>
<proteinExistence type="predicted"/>
<comment type="caution">
    <text evidence="3">The sequence shown here is derived from an EMBL/GenBank/DDBJ whole genome shotgun (WGS) entry which is preliminary data.</text>
</comment>
<keyword evidence="1 3" id="KW-0808">Transferase</keyword>
<gene>
    <name evidence="3" type="ORF">US90_C0003G0036</name>
</gene>
<dbReference type="PANTHER" id="PTHR46401:SF2">
    <property type="entry name" value="GLYCOSYLTRANSFERASE WBBK-RELATED"/>
    <property type="match status" value="1"/>
</dbReference>
<dbReference type="CDD" id="cd03801">
    <property type="entry name" value="GT4_PimA-like"/>
    <property type="match status" value="1"/>
</dbReference>
<evidence type="ECO:0000313" key="4">
    <source>
        <dbReference type="Proteomes" id="UP000034406"/>
    </source>
</evidence>
<dbReference type="Pfam" id="PF00534">
    <property type="entry name" value="Glycos_transf_1"/>
    <property type="match status" value="1"/>
</dbReference>
<sequence length="398" mass="44964">MNILLLTHIYPPAIDGGSQAIYHLGQQFLQNGNQIKILSTDCNSSDDFINPNYSPIKFSPDPNIYRLPIYHSLRRSLKALSLFLPLNSFLRHFLEIFQKGPIFKIYPFLKFIVFSFRYHPDLIIAGPFPTTMSLYAVLLKLITGSKLLIMPAFHPTDSDFTKKPLLTSLKASNFIWSLTQFETTHYTQYFGLSATKIITAGVGIDPKLIINSKTKNHPDTQNILYIGSFSAHKGLGTLVKAFNHISADYPHLKLTLAGQATLFFPSLKSQIKQLPLSIQNRIEIINKFSSSNLSDLIDNATILILPSLHESFGIVLLEAWARQKPVITSDIKSLQEIVKKTHGGLIFKTNSYLDLSSKISELLNSPIKQKLFGLNGYLYVKNNYTWPLIYQKIRSILS</sequence>
<dbReference type="GO" id="GO:0016757">
    <property type="term" value="F:glycosyltransferase activity"/>
    <property type="evidence" value="ECO:0007669"/>
    <property type="project" value="InterPro"/>
</dbReference>
<evidence type="ECO:0000313" key="3">
    <source>
        <dbReference type="EMBL" id="KKQ71393.1"/>
    </source>
</evidence>
<dbReference type="SUPFAM" id="SSF53756">
    <property type="entry name" value="UDP-Glycosyltransferase/glycogen phosphorylase"/>
    <property type="match status" value="1"/>
</dbReference>
<reference evidence="3 4" key="1">
    <citation type="journal article" date="2015" name="Nature">
        <title>rRNA introns, odd ribosomes, and small enigmatic genomes across a large radiation of phyla.</title>
        <authorList>
            <person name="Brown C.T."/>
            <person name="Hug L.A."/>
            <person name="Thomas B.C."/>
            <person name="Sharon I."/>
            <person name="Castelle C.J."/>
            <person name="Singh A."/>
            <person name="Wilkins M.J."/>
            <person name="Williams K.H."/>
            <person name="Banfield J.F."/>
        </authorList>
    </citation>
    <scope>NUCLEOTIDE SEQUENCE [LARGE SCALE GENOMIC DNA]</scope>
</reference>
<dbReference type="GO" id="GO:0009103">
    <property type="term" value="P:lipopolysaccharide biosynthetic process"/>
    <property type="evidence" value="ECO:0007669"/>
    <property type="project" value="TreeGrafter"/>
</dbReference>
<evidence type="ECO:0000259" key="2">
    <source>
        <dbReference type="Pfam" id="PF00534"/>
    </source>
</evidence>
<dbReference type="Proteomes" id="UP000034406">
    <property type="component" value="Unassembled WGS sequence"/>
</dbReference>
<protein>
    <submittedName>
        <fullName evidence="3">Glycosyl transferase group 1</fullName>
    </submittedName>
</protein>